<dbReference type="PROSITE" id="PS50835">
    <property type="entry name" value="IG_LIKE"/>
    <property type="match status" value="2"/>
</dbReference>
<dbReference type="Pfam" id="PF07654">
    <property type="entry name" value="C1-set"/>
    <property type="match status" value="1"/>
</dbReference>
<dbReference type="AlphaFoldDB" id="A0A670HR61"/>
<protein>
    <recommendedName>
        <fullName evidence="1">Ig-like domain-containing protein</fullName>
    </recommendedName>
</protein>
<feature type="domain" description="Ig-like" evidence="1">
    <location>
        <begin position="155"/>
        <end position="254"/>
    </location>
</feature>
<evidence type="ECO:0000313" key="3">
    <source>
        <dbReference type="Proteomes" id="UP000472272"/>
    </source>
</evidence>
<dbReference type="Gene3D" id="2.60.40.10">
    <property type="entry name" value="Immunoglobulins"/>
    <property type="match status" value="2"/>
</dbReference>
<dbReference type="PANTHER" id="PTHR45889">
    <property type="entry name" value="IG-LIKE DOMAIN-CONTAINING PROTEIN"/>
    <property type="match status" value="1"/>
</dbReference>
<dbReference type="InterPro" id="IPR003599">
    <property type="entry name" value="Ig_sub"/>
</dbReference>
<feature type="domain" description="Ig-like" evidence="1">
    <location>
        <begin position="10"/>
        <end position="140"/>
    </location>
</feature>
<dbReference type="InterPro" id="IPR003597">
    <property type="entry name" value="Ig_C1-set"/>
</dbReference>
<organism evidence="2 3">
    <name type="scientific">Podarcis muralis</name>
    <name type="common">Wall lizard</name>
    <name type="synonym">Lacerta muralis</name>
    <dbReference type="NCBI Taxonomy" id="64176"/>
    <lineage>
        <taxon>Eukaryota</taxon>
        <taxon>Metazoa</taxon>
        <taxon>Chordata</taxon>
        <taxon>Craniata</taxon>
        <taxon>Vertebrata</taxon>
        <taxon>Euteleostomi</taxon>
        <taxon>Lepidosauria</taxon>
        <taxon>Squamata</taxon>
        <taxon>Bifurcata</taxon>
        <taxon>Unidentata</taxon>
        <taxon>Episquamata</taxon>
        <taxon>Laterata</taxon>
        <taxon>Lacertibaenia</taxon>
        <taxon>Lacertidae</taxon>
        <taxon>Podarcis</taxon>
    </lineage>
</organism>
<evidence type="ECO:0000259" key="1">
    <source>
        <dbReference type="PROSITE" id="PS50835"/>
    </source>
</evidence>
<dbReference type="Pfam" id="PF07686">
    <property type="entry name" value="V-set"/>
    <property type="match status" value="1"/>
</dbReference>
<dbReference type="SUPFAM" id="SSF48726">
    <property type="entry name" value="Immunoglobulin"/>
    <property type="match status" value="2"/>
</dbReference>
<evidence type="ECO:0000313" key="2">
    <source>
        <dbReference type="Ensembl" id="ENSPMRP00000002188.1"/>
    </source>
</evidence>
<dbReference type="Ensembl" id="ENSPMRT00000002332.1">
    <property type="protein sequence ID" value="ENSPMRP00000002188.1"/>
    <property type="gene ID" value="ENSPMRG00000001514.1"/>
</dbReference>
<reference evidence="2" key="2">
    <citation type="submission" date="2025-08" db="UniProtKB">
        <authorList>
            <consortium name="Ensembl"/>
        </authorList>
    </citation>
    <scope>IDENTIFICATION</scope>
</reference>
<dbReference type="SMART" id="SM00407">
    <property type="entry name" value="IGc1"/>
    <property type="match status" value="1"/>
</dbReference>
<accession>A0A670HR61</accession>
<reference evidence="2 3" key="1">
    <citation type="journal article" date="2019" name="Proc. Natl. Acad. Sci. U.S.A.">
        <title>Regulatory changes in pterin and carotenoid genes underlie balanced color polymorphisms in the wall lizard.</title>
        <authorList>
            <person name="Andrade P."/>
            <person name="Pinho C."/>
            <person name="Perez I de Lanuza G."/>
            <person name="Afonso S."/>
            <person name="Brejcha J."/>
            <person name="Rubin C.J."/>
            <person name="Wallerman O."/>
            <person name="Pereira P."/>
            <person name="Sabatino S.J."/>
            <person name="Bellati A."/>
            <person name="Pellitteri-Rosa D."/>
            <person name="Bosakova Z."/>
            <person name="Bunikis I."/>
            <person name="Carretero M.A."/>
            <person name="Feiner N."/>
            <person name="Marsik P."/>
            <person name="Pauperio F."/>
            <person name="Salvi D."/>
            <person name="Soler L."/>
            <person name="While G.M."/>
            <person name="Uller T."/>
            <person name="Font E."/>
            <person name="Andersson L."/>
            <person name="Carneiro M."/>
        </authorList>
    </citation>
    <scope>NUCLEOTIDE SEQUENCE</scope>
</reference>
<dbReference type="InterPro" id="IPR036179">
    <property type="entry name" value="Ig-like_dom_sf"/>
</dbReference>
<dbReference type="InterPro" id="IPR013106">
    <property type="entry name" value="Ig_V-set"/>
</dbReference>
<proteinExistence type="predicted"/>
<dbReference type="Proteomes" id="UP000472272">
    <property type="component" value="Chromosome 1"/>
</dbReference>
<keyword evidence="3" id="KW-1185">Reference proteome</keyword>
<dbReference type="SMART" id="SM00406">
    <property type="entry name" value="IGv"/>
    <property type="match status" value="1"/>
</dbReference>
<name>A0A670HR61_PODMU</name>
<dbReference type="InterPro" id="IPR007110">
    <property type="entry name" value="Ig-like_dom"/>
</dbReference>
<dbReference type="SMART" id="SM00409">
    <property type="entry name" value="IG"/>
    <property type="match status" value="2"/>
</dbReference>
<dbReference type="GeneTree" id="ENSGT00960000189416"/>
<dbReference type="PANTHER" id="PTHR45889:SF8">
    <property type="entry name" value="IG-LIKE DOMAIN-CONTAINING PROTEIN"/>
    <property type="match status" value="1"/>
</dbReference>
<reference evidence="2" key="3">
    <citation type="submission" date="2025-09" db="UniProtKB">
        <authorList>
            <consortium name="Ensembl"/>
        </authorList>
    </citation>
    <scope>IDENTIFICATION</scope>
</reference>
<sequence length="292" mass="32010">AASVPLWALPTPALLPLGPAGVSGVKVTQHPPLANKPEGETVELSCNVDVDNYQFYWYQQRPGHTNLKQLGVIKPFTISEGDTLEEKPGGEIDSRLSGKRDGRTANLILKGLQLNDTGLYLCASKDTVTVAAPGAVTKLTTKQHARVHLRGGGKPTVHLLGPVCHKDHVTLVCVAQGFPYEWPIDVSWKRDAQEVTRLSFATDPVRTLNGTCNFGVSSRLSMTAAEWQERHVYSCHVRQGNIAEAEESMEREPSQQPGKQGLGWRQLHVPGWRSYIMGEVARRCPLPLGGQR</sequence>
<dbReference type="InterPro" id="IPR013783">
    <property type="entry name" value="Ig-like_fold"/>
</dbReference>
<dbReference type="CDD" id="cd00099">
    <property type="entry name" value="IgV"/>
    <property type="match status" value="1"/>
</dbReference>